<feature type="active site" evidence="12">
    <location>
        <position position="7"/>
    </location>
</feature>
<feature type="active site" evidence="12">
    <location>
        <position position="140"/>
    </location>
</feature>
<keyword evidence="10 12" id="KW-0233">DNA recombination</keyword>
<feature type="binding site" evidence="12">
    <location>
        <position position="7"/>
    </location>
    <ligand>
        <name>Mg(2+)</name>
        <dbReference type="ChEBI" id="CHEBI:18420"/>
        <label>1</label>
    </ligand>
</feature>
<dbReference type="CDD" id="cd16962">
    <property type="entry name" value="RuvC"/>
    <property type="match status" value="1"/>
</dbReference>
<evidence type="ECO:0000256" key="13">
    <source>
        <dbReference type="NCBIfam" id="TIGR00228"/>
    </source>
</evidence>
<dbReference type="HAMAP" id="MF_00034">
    <property type="entry name" value="RuvC"/>
    <property type="match status" value="1"/>
</dbReference>
<comment type="cofactor">
    <cofactor evidence="12">
        <name>Mg(2+)</name>
        <dbReference type="ChEBI" id="CHEBI:18420"/>
    </cofactor>
    <text evidence="12">Binds 2 Mg(2+) ion per subunit.</text>
</comment>
<keyword evidence="11 12" id="KW-0234">DNA repair</keyword>
<evidence type="ECO:0000256" key="9">
    <source>
        <dbReference type="ARBA" id="ARBA00023125"/>
    </source>
</evidence>
<dbReference type="Gene3D" id="3.30.420.10">
    <property type="entry name" value="Ribonuclease H-like superfamily/Ribonuclease H"/>
    <property type="match status" value="1"/>
</dbReference>
<evidence type="ECO:0000256" key="2">
    <source>
        <dbReference type="ARBA" id="ARBA00022490"/>
    </source>
</evidence>
<evidence type="ECO:0000256" key="5">
    <source>
        <dbReference type="ARBA" id="ARBA00022759"/>
    </source>
</evidence>
<reference evidence="14" key="1">
    <citation type="submission" date="2022-12" db="EMBL/GenBank/DDBJ databases">
        <title>Peptostreptococcus.</title>
        <authorList>
            <person name="Lee S.H."/>
        </authorList>
    </citation>
    <scope>NUCLEOTIDE SEQUENCE</scope>
    <source>
        <strain evidence="14">CBA3647</strain>
    </source>
</reference>
<feature type="binding site" evidence="12">
    <location>
        <position position="67"/>
    </location>
    <ligand>
        <name>Mg(2+)</name>
        <dbReference type="ChEBI" id="CHEBI:18420"/>
        <label>2</label>
    </ligand>
</feature>
<dbReference type="SUPFAM" id="SSF53098">
    <property type="entry name" value="Ribonuclease H-like"/>
    <property type="match status" value="1"/>
</dbReference>
<sequence>MIILGIDPGLAIIGYGVIEYKNSRFRTLDYGAITTPAGMDVVDRLQMIYNGMNQLFKMYDIDEVSIEELFFNKNVTTAITVAQARGVILLSCVENNKAVYEYTPLQVKQGVCGYGRADKVQVQRMITSFLNLKAVPKPDDVADALAIAICHAHSNKVGKTLDKFLKK</sequence>
<keyword evidence="8 12" id="KW-0460">Magnesium</keyword>
<dbReference type="Proteomes" id="UP001164187">
    <property type="component" value="Chromosome"/>
</dbReference>
<evidence type="ECO:0000313" key="14">
    <source>
        <dbReference type="EMBL" id="WAW15492.1"/>
    </source>
</evidence>
<name>A0ABY7JQ59_9FIRM</name>
<comment type="subcellular location">
    <subcellularLocation>
        <location evidence="12">Cytoplasm</location>
    </subcellularLocation>
</comment>
<keyword evidence="3 12" id="KW-0540">Nuclease</keyword>
<evidence type="ECO:0000256" key="11">
    <source>
        <dbReference type="ARBA" id="ARBA00023204"/>
    </source>
</evidence>
<dbReference type="EC" id="3.1.21.10" evidence="12 13"/>
<evidence type="ECO:0000256" key="1">
    <source>
        <dbReference type="ARBA" id="ARBA00009518"/>
    </source>
</evidence>
<comment type="subunit">
    <text evidence="12">Homodimer which binds Holliday junction (HJ) DNA. The HJ becomes 2-fold symmetrical on binding to RuvC with unstacked arms; it has a different conformation from HJ DNA in complex with RuvA. In the full resolvosome a probable DNA-RuvA(4)-RuvB(12)-RuvC(2) complex forms which resolves the HJ.</text>
</comment>
<dbReference type="InterPro" id="IPR020563">
    <property type="entry name" value="X-over_junc_endoDNase_Mg_BS"/>
</dbReference>
<dbReference type="Pfam" id="PF02075">
    <property type="entry name" value="RuvC"/>
    <property type="match status" value="1"/>
</dbReference>
<dbReference type="EMBL" id="CP114052">
    <property type="protein sequence ID" value="WAW15492.1"/>
    <property type="molecule type" value="Genomic_DNA"/>
</dbReference>
<gene>
    <name evidence="12 14" type="primary">ruvC</name>
    <name evidence="14" type="ORF">O0R46_03340</name>
</gene>
<keyword evidence="2 12" id="KW-0963">Cytoplasm</keyword>
<dbReference type="InterPro" id="IPR002176">
    <property type="entry name" value="X-over_junc_endoDNase_RuvC"/>
</dbReference>
<feature type="active site" evidence="12">
    <location>
        <position position="67"/>
    </location>
</feature>
<proteinExistence type="inferred from homology"/>
<accession>A0ABY7JQ59</accession>
<dbReference type="PANTHER" id="PTHR30194">
    <property type="entry name" value="CROSSOVER JUNCTION ENDODEOXYRIBONUCLEASE RUVC"/>
    <property type="match status" value="1"/>
</dbReference>
<organism evidence="14 15">
    <name type="scientific">Peptostreptococcus equinus</name>
    <dbReference type="NCBI Taxonomy" id="3003601"/>
    <lineage>
        <taxon>Bacteria</taxon>
        <taxon>Bacillati</taxon>
        <taxon>Bacillota</taxon>
        <taxon>Clostridia</taxon>
        <taxon>Peptostreptococcales</taxon>
        <taxon>Peptostreptococcaceae</taxon>
        <taxon>Peptostreptococcus</taxon>
    </lineage>
</organism>
<dbReference type="InterPro" id="IPR012337">
    <property type="entry name" value="RNaseH-like_sf"/>
</dbReference>
<protein>
    <recommendedName>
        <fullName evidence="12 13">Crossover junction endodeoxyribonuclease RuvC</fullName>
        <ecNumber evidence="12 13">3.1.21.10</ecNumber>
    </recommendedName>
    <alternativeName>
        <fullName evidence="12">Holliday junction nuclease RuvC</fullName>
    </alternativeName>
    <alternativeName>
        <fullName evidence="12">Holliday junction resolvase RuvC</fullName>
    </alternativeName>
</protein>
<keyword evidence="6 12" id="KW-0227">DNA damage</keyword>
<dbReference type="InterPro" id="IPR036397">
    <property type="entry name" value="RNaseH_sf"/>
</dbReference>
<dbReference type="NCBIfam" id="NF000711">
    <property type="entry name" value="PRK00039.2-1"/>
    <property type="match status" value="1"/>
</dbReference>
<keyword evidence="5 12" id="KW-0255">Endonuclease</keyword>
<evidence type="ECO:0000256" key="8">
    <source>
        <dbReference type="ARBA" id="ARBA00022842"/>
    </source>
</evidence>
<evidence type="ECO:0000256" key="4">
    <source>
        <dbReference type="ARBA" id="ARBA00022723"/>
    </source>
</evidence>
<dbReference type="PRINTS" id="PR00696">
    <property type="entry name" value="RSOLVASERUVC"/>
</dbReference>
<evidence type="ECO:0000313" key="15">
    <source>
        <dbReference type="Proteomes" id="UP001164187"/>
    </source>
</evidence>
<comment type="function">
    <text evidence="12">The RuvA-RuvB-RuvC complex processes Holliday junction (HJ) DNA during genetic recombination and DNA repair. Endonuclease that resolves HJ intermediates. Cleaves cruciform DNA by making single-stranded nicks across the HJ at symmetrical positions within the homologous arms, yielding a 5'-phosphate and a 3'-hydroxyl group; requires a central core of homology in the junction. The consensus cleavage sequence is 5'-(A/T)TT(C/G)-3'. Cleavage occurs on the 3'-side of the TT dinucleotide at the point of strand exchange. HJ branch migration catalyzed by RuvA-RuvB allows RuvC to scan DNA until it finds its consensus sequence, where it cleaves and resolves the cruciform DNA.</text>
</comment>
<keyword evidence="9 12" id="KW-0238">DNA-binding</keyword>
<evidence type="ECO:0000256" key="12">
    <source>
        <dbReference type="HAMAP-Rule" id="MF_00034"/>
    </source>
</evidence>
<evidence type="ECO:0000256" key="3">
    <source>
        <dbReference type="ARBA" id="ARBA00022722"/>
    </source>
</evidence>
<dbReference type="PANTHER" id="PTHR30194:SF3">
    <property type="entry name" value="CROSSOVER JUNCTION ENDODEOXYRIBONUCLEASE RUVC"/>
    <property type="match status" value="1"/>
</dbReference>
<keyword evidence="7 12" id="KW-0378">Hydrolase</keyword>
<evidence type="ECO:0000256" key="10">
    <source>
        <dbReference type="ARBA" id="ARBA00023172"/>
    </source>
</evidence>
<evidence type="ECO:0000256" key="6">
    <source>
        <dbReference type="ARBA" id="ARBA00022763"/>
    </source>
</evidence>
<keyword evidence="15" id="KW-1185">Reference proteome</keyword>
<keyword evidence="4 12" id="KW-0479">Metal-binding</keyword>
<dbReference type="PROSITE" id="PS01321">
    <property type="entry name" value="RUVC"/>
    <property type="match status" value="1"/>
</dbReference>
<evidence type="ECO:0000256" key="7">
    <source>
        <dbReference type="ARBA" id="ARBA00022801"/>
    </source>
</evidence>
<comment type="similarity">
    <text evidence="1 12">Belongs to the RuvC family.</text>
</comment>
<feature type="binding site" evidence="12">
    <location>
        <position position="140"/>
    </location>
    <ligand>
        <name>Mg(2+)</name>
        <dbReference type="ChEBI" id="CHEBI:18420"/>
        <label>1</label>
    </ligand>
</feature>
<dbReference type="RefSeq" id="WP_269312163.1">
    <property type="nucleotide sequence ID" value="NZ_CP114052.1"/>
</dbReference>
<comment type="catalytic activity">
    <reaction evidence="12">
        <text>Endonucleolytic cleavage at a junction such as a reciprocal single-stranded crossover between two homologous DNA duplexes (Holliday junction).</text>
        <dbReference type="EC" id="3.1.21.10"/>
    </reaction>
</comment>
<dbReference type="NCBIfam" id="TIGR00228">
    <property type="entry name" value="ruvC"/>
    <property type="match status" value="1"/>
</dbReference>